<dbReference type="EMBL" id="QRCT01000032">
    <property type="protein sequence ID" value="RDU23247.1"/>
    <property type="molecule type" value="Genomic_DNA"/>
</dbReference>
<dbReference type="InterPro" id="IPR052344">
    <property type="entry name" value="Transposase-related"/>
</dbReference>
<gene>
    <name evidence="2" type="ORF">DWV06_10755</name>
</gene>
<keyword evidence="3" id="KW-1185">Reference proteome</keyword>
<sequence length="112" mass="13201">MRQVAKCEKCEKKDSENKSPVFVKAEIPAPVLPHSISTPSLVAQVMYQKFVMGLPFNRQEKDWFRMGLVLTRADMAFWIIRCSEEWLVPIYQKIHEQFITCEVLHMDETRIQ</sequence>
<evidence type="ECO:0000313" key="3">
    <source>
        <dbReference type="Proteomes" id="UP000255036"/>
    </source>
</evidence>
<dbReference type="Proteomes" id="UP000255036">
    <property type="component" value="Unassembled WGS sequence"/>
</dbReference>
<feature type="domain" description="Transposase IS66 central" evidence="1">
    <location>
        <begin position="34"/>
        <end position="112"/>
    </location>
</feature>
<organism evidence="2 3">
    <name type="scientific">Anaerosacchariphilus polymeriproducens</name>
    <dbReference type="NCBI Taxonomy" id="1812858"/>
    <lineage>
        <taxon>Bacteria</taxon>
        <taxon>Bacillati</taxon>
        <taxon>Bacillota</taxon>
        <taxon>Clostridia</taxon>
        <taxon>Lachnospirales</taxon>
        <taxon>Lachnospiraceae</taxon>
        <taxon>Anaerosacchariphilus</taxon>
    </lineage>
</organism>
<evidence type="ECO:0000313" key="2">
    <source>
        <dbReference type="EMBL" id="RDU23247.1"/>
    </source>
</evidence>
<dbReference type="InterPro" id="IPR004291">
    <property type="entry name" value="Transposase_IS66_central"/>
</dbReference>
<evidence type="ECO:0000259" key="1">
    <source>
        <dbReference type="Pfam" id="PF03050"/>
    </source>
</evidence>
<proteinExistence type="predicted"/>
<accession>A0A371AUK2</accession>
<dbReference type="PANTHER" id="PTHR33678:SF2">
    <property type="match status" value="1"/>
</dbReference>
<comment type="caution">
    <text evidence="2">The sequence shown here is derived from an EMBL/GenBank/DDBJ whole genome shotgun (WGS) entry which is preliminary data.</text>
</comment>
<protein>
    <recommendedName>
        <fullName evidence="1">Transposase IS66 central domain-containing protein</fullName>
    </recommendedName>
</protein>
<dbReference type="PANTHER" id="PTHR33678">
    <property type="entry name" value="BLL1576 PROTEIN"/>
    <property type="match status" value="1"/>
</dbReference>
<name>A0A371AUK2_9FIRM</name>
<reference evidence="2 3" key="1">
    <citation type="submission" date="2018-07" db="EMBL/GenBank/DDBJ databases">
        <title>Anaerosacharophilus polymeroproducens gen. nov. sp. nov., an anaerobic bacterium isolated from salt field.</title>
        <authorList>
            <person name="Kim W."/>
            <person name="Yang S.-H."/>
            <person name="Oh J."/>
            <person name="Lee J.-H."/>
            <person name="Kwon K.K."/>
        </authorList>
    </citation>
    <scope>NUCLEOTIDE SEQUENCE [LARGE SCALE GENOMIC DNA]</scope>
    <source>
        <strain evidence="2 3">MCWD5</strain>
    </source>
</reference>
<dbReference type="Pfam" id="PF03050">
    <property type="entry name" value="DDE_Tnp_IS66"/>
    <property type="match status" value="1"/>
</dbReference>
<dbReference type="AlphaFoldDB" id="A0A371AUK2"/>